<evidence type="ECO:0000256" key="1">
    <source>
        <dbReference type="SAM" id="Phobius"/>
    </source>
</evidence>
<accession>A0A5M3MHA2</accession>
<evidence type="ECO:0000313" key="3">
    <source>
        <dbReference type="Proteomes" id="UP000053558"/>
    </source>
</evidence>
<dbReference type="AlphaFoldDB" id="A0A5M3MHA2"/>
<protein>
    <submittedName>
        <fullName evidence="2">Uncharacterized protein</fullName>
    </submittedName>
</protein>
<evidence type="ECO:0000313" key="2">
    <source>
        <dbReference type="EMBL" id="EIW78437.1"/>
    </source>
</evidence>
<name>A0A5M3MHA2_CONPW</name>
<feature type="transmembrane region" description="Helical" evidence="1">
    <location>
        <begin position="100"/>
        <end position="117"/>
    </location>
</feature>
<dbReference type="RefSeq" id="XP_007771472.1">
    <property type="nucleotide sequence ID" value="XM_007773282.1"/>
</dbReference>
<proteinExistence type="predicted"/>
<sequence>MAPNEAQTAATQIDNYLDVAMFTLVFHDYLINFSDEVSLTKTSPFVALAQLNLIWHIVKKYPKALNRALCLGKAYVRHMMSIRPMGGFTQILIRIGPPKLRYGGLLYALFAALPHAGVASHQLGLVDIILEYMILDFCLFLSLEWMMTARVCAMYGHSKKAQHFLLFCLLLEQVMCAVPTITFMRGVSFDAVQGLVPGRSTCVFEPTMLDIAQADAANVACMLYQFFLFLMVAFSLKRHIKEQAGMKVWSTKEFYTLLVQEHVLYFIFGSMLVAELFGIVSFEEPSISSATQ</sequence>
<organism evidence="2 3">
    <name type="scientific">Coniophora puteana (strain RWD-64-598)</name>
    <name type="common">Brown rot fungus</name>
    <dbReference type="NCBI Taxonomy" id="741705"/>
    <lineage>
        <taxon>Eukaryota</taxon>
        <taxon>Fungi</taxon>
        <taxon>Dikarya</taxon>
        <taxon>Basidiomycota</taxon>
        <taxon>Agaricomycotina</taxon>
        <taxon>Agaricomycetes</taxon>
        <taxon>Agaricomycetidae</taxon>
        <taxon>Boletales</taxon>
        <taxon>Coniophorineae</taxon>
        <taxon>Coniophoraceae</taxon>
        <taxon>Coniophora</taxon>
    </lineage>
</organism>
<keyword evidence="1" id="KW-0812">Transmembrane</keyword>
<feature type="transmembrane region" description="Helical" evidence="1">
    <location>
        <begin position="164"/>
        <end position="184"/>
    </location>
</feature>
<comment type="caution">
    <text evidence="2">The sequence shown here is derived from an EMBL/GenBank/DDBJ whole genome shotgun (WGS) entry which is preliminary data.</text>
</comment>
<keyword evidence="1" id="KW-1133">Transmembrane helix</keyword>
<dbReference type="EMBL" id="JH711582">
    <property type="protein sequence ID" value="EIW78437.1"/>
    <property type="molecule type" value="Genomic_DNA"/>
</dbReference>
<feature type="transmembrane region" description="Helical" evidence="1">
    <location>
        <begin position="123"/>
        <end position="143"/>
    </location>
</feature>
<dbReference type="GeneID" id="19202092"/>
<feature type="transmembrane region" description="Helical" evidence="1">
    <location>
        <begin position="263"/>
        <end position="282"/>
    </location>
</feature>
<dbReference type="Proteomes" id="UP000053558">
    <property type="component" value="Unassembled WGS sequence"/>
</dbReference>
<feature type="transmembrane region" description="Helical" evidence="1">
    <location>
        <begin position="216"/>
        <end position="236"/>
    </location>
</feature>
<gene>
    <name evidence="2" type="ORF">CONPUDRAFT_145670</name>
</gene>
<feature type="non-terminal residue" evidence="2">
    <location>
        <position position="292"/>
    </location>
</feature>
<keyword evidence="1" id="KW-0472">Membrane</keyword>
<keyword evidence="3" id="KW-1185">Reference proteome</keyword>
<dbReference type="KEGG" id="cput:CONPUDRAFT_145670"/>
<reference evidence="3" key="1">
    <citation type="journal article" date="2012" name="Science">
        <title>The Paleozoic origin of enzymatic lignin decomposition reconstructed from 31 fungal genomes.</title>
        <authorList>
            <person name="Floudas D."/>
            <person name="Binder M."/>
            <person name="Riley R."/>
            <person name="Barry K."/>
            <person name="Blanchette R.A."/>
            <person name="Henrissat B."/>
            <person name="Martinez A.T."/>
            <person name="Otillar R."/>
            <person name="Spatafora J.W."/>
            <person name="Yadav J.S."/>
            <person name="Aerts A."/>
            <person name="Benoit I."/>
            <person name="Boyd A."/>
            <person name="Carlson A."/>
            <person name="Copeland A."/>
            <person name="Coutinho P.M."/>
            <person name="de Vries R.P."/>
            <person name="Ferreira P."/>
            <person name="Findley K."/>
            <person name="Foster B."/>
            <person name="Gaskell J."/>
            <person name="Glotzer D."/>
            <person name="Gorecki P."/>
            <person name="Heitman J."/>
            <person name="Hesse C."/>
            <person name="Hori C."/>
            <person name="Igarashi K."/>
            <person name="Jurgens J.A."/>
            <person name="Kallen N."/>
            <person name="Kersten P."/>
            <person name="Kohler A."/>
            <person name="Kuees U."/>
            <person name="Kumar T.K.A."/>
            <person name="Kuo A."/>
            <person name="LaButti K."/>
            <person name="Larrondo L.F."/>
            <person name="Lindquist E."/>
            <person name="Ling A."/>
            <person name="Lombard V."/>
            <person name="Lucas S."/>
            <person name="Lundell T."/>
            <person name="Martin R."/>
            <person name="McLaughlin D.J."/>
            <person name="Morgenstern I."/>
            <person name="Morin E."/>
            <person name="Murat C."/>
            <person name="Nagy L.G."/>
            <person name="Nolan M."/>
            <person name="Ohm R.A."/>
            <person name="Patyshakuliyeva A."/>
            <person name="Rokas A."/>
            <person name="Ruiz-Duenas F.J."/>
            <person name="Sabat G."/>
            <person name="Salamov A."/>
            <person name="Samejima M."/>
            <person name="Schmutz J."/>
            <person name="Slot J.C."/>
            <person name="St John F."/>
            <person name="Stenlid J."/>
            <person name="Sun H."/>
            <person name="Sun S."/>
            <person name="Syed K."/>
            <person name="Tsang A."/>
            <person name="Wiebenga A."/>
            <person name="Young D."/>
            <person name="Pisabarro A."/>
            <person name="Eastwood D.C."/>
            <person name="Martin F."/>
            <person name="Cullen D."/>
            <person name="Grigoriev I.V."/>
            <person name="Hibbett D.S."/>
        </authorList>
    </citation>
    <scope>NUCLEOTIDE SEQUENCE [LARGE SCALE GENOMIC DNA]</scope>
    <source>
        <strain evidence="3">RWD-64-598 SS2</strain>
    </source>
</reference>